<dbReference type="OrthoDB" id="9798761at2"/>
<dbReference type="InterPro" id="IPR011089">
    <property type="entry name" value="GmrSD_C"/>
</dbReference>
<evidence type="ECO:0000313" key="3">
    <source>
        <dbReference type="Proteomes" id="UP000265916"/>
    </source>
</evidence>
<proteinExistence type="predicted"/>
<name>A0A3A1Y7W9_9GAMM</name>
<dbReference type="Proteomes" id="UP000265916">
    <property type="component" value="Unassembled WGS sequence"/>
</dbReference>
<dbReference type="Pfam" id="PF07510">
    <property type="entry name" value="GmrSD_C"/>
    <property type="match status" value="1"/>
</dbReference>
<accession>A0A3A1Y7W9</accession>
<gene>
    <name evidence="2" type="ORF">CKF58_08200</name>
</gene>
<evidence type="ECO:0000313" key="2">
    <source>
        <dbReference type="EMBL" id="RIY34393.1"/>
    </source>
</evidence>
<feature type="domain" description="GmrSD restriction endonucleases C-terminal" evidence="1">
    <location>
        <begin position="384"/>
        <end position="500"/>
    </location>
</feature>
<evidence type="ECO:0000259" key="1">
    <source>
        <dbReference type="Pfam" id="PF07510"/>
    </source>
</evidence>
<keyword evidence="3" id="KW-1185">Reference proteome</keyword>
<dbReference type="EMBL" id="NRJG01000209">
    <property type="protein sequence ID" value="RIY34393.1"/>
    <property type="molecule type" value="Genomic_DNA"/>
</dbReference>
<comment type="caution">
    <text evidence="2">The sequence shown here is derived from an EMBL/GenBank/DDBJ whole genome shotgun (WGS) entry which is preliminary data.</text>
</comment>
<reference evidence="2 3" key="1">
    <citation type="submission" date="2017-08" db="EMBL/GenBank/DDBJ databases">
        <title>Reclassification of Bisgaard taxon 37 and 44.</title>
        <authorList>
            <person name="Christensen H."/>
        </authorList>
    </citation>
    <scope>NUCLEOTIDE SEQUENCE [LARGE SCALE GENOMIC DNA]</scope>
    <source>
        <strain evidence="2 3">111</strain>
    </source>
</reference>
<sequence>NKPSVVVEPFYLFINTFIKNVKLLIVTADSFDSALTIFRTINDRGQPLSASDLLKVDLYDEIKDDPNYSSEKANEFLNRWNKTLTADSEELASVIDKDQIMYVLLDSYALDLKGRANYTGQFSLNIRDLRNKQRPIKDAYKKIREEALKDSPFDILDYVNQAYKVWQVASYLANEDRIREFNNVKVIRETNKKRSYLLIKDELKNLTIKYGITDGSDSNKELSWAADRQFLALFDTLGSLGYGRKSPYVLLATYFVLLQKVAKKYNCVLDDVLIRDYLTRFMRYYISSILGLVSVYGYADNKLEPVNIAFSIAMYKNLYDKHSFEQAIASLDPAKIFKTVQVTEEDKENKKEYLLKDSTNLTIPDTIGKLPTQQFLFKLIAYFKQTTSSAFEPFNLLPPVFDIEHIIPKKKDNRDGLKMIGKNISEEQVKEDILKIGNLLPLENYINSSIGNKSINKKLEAYVNSQFDLVKDFAKDLKRAYPNDSAGRYKYIITDRTETLKEELKQIHSLLSRGETIIKDLN</sequence>
<dbReference type="PANTHER" id="PTHR35149:SF1">
    <property type="entry name" value="DUF5655 DOMAIN-CONTAINING PROTEIN"/>
    <property type="match status" value="1"/>
</dbReference>
<feature type="non-terminal residue" evidence="2">
    <location>
        <position position="1"/>
    </location>
</feature>
<dbReference type="AlphaFoldDB" id="A0A3A1Y7W9"/>
<dbReference type="RefSeq" id="WP_147397250.1">
    <property type="nucleotide sequence ID" value="NZ_NRJG01000209.1"/>
</dbReference>
<protein>
    <recommendedName>
        <fullName evidence="1">GmrSD restriction endonucleases C-terminal domain-containing protein</fullName>
    </recommendedName>
</protein>
<organism evidence="2 3">
    <name type="scientific">Psittacicella hinzii</name>
    <dbReference type="NCBI Taxonomy" id="2028575"/>
    <lineage>
        <taxon>Bacteria</taxon>
        <taxon>Pseudomonadati</taxon>
        <taxon>Pseudomonadota</taxon>
        <taxon>Gammaproteobacteria</taxon>
        <taxon>Pasteurellales</taxon>
        <taxon>Psittacicellaceae</taxon>
        <taxon>Psittacicella</taxon>
    </lineage>
</organism>
<dbReference type="PANTHER" id="PTHR35149">
    <property type="entry name" value="SLL5132 PROTEIN"/>
    <property type="match status" value="1"/>
</dbReference>